<dbReference type="InterPro" id="IPR014867">
    <property type="entry name" value="Spore_coat_CotH_CotH2/3/7"/>
</dbReference>
<sequence length="1510" mass="160845">MAVSVTANAAIPEYGTAPVISEFLASNGTGLVDQFGSHEDWIEIHNPTRAAVSLNGWYLTGNITNLKKWKIPNVTLPAGGFTVIFASNRDLRATANPLHTNFKLGASGEYLALVKPDGVTVVSEFNPTFPAQAMDISYGLTPVPGDPTVLLEAGARADVLVPSGPLPTDWKLPTFVPDASWKNGLSGVGYDTTPVPFGGAKILFVVDKSANAAAKAGDQSVVDRLTNVMGHIVTTVDDNAVVAADAAGKNLVLVSSSVGSSAVNTKLRDVAVPVINWERGLTDDFLLSVAGSAVNNQTDIYVTTAGSTHPLGANFSPGPLTVRPTSGTFNAADLSNLAPDAVVVATADTGKPVIVEVAAGKRLRGNVIAPAIRIHTFLGDDGVAALNANGVALFDASITRALGANFVPPPPYQDWIKNNVEASMHNLRSSACMRFTFVPESVSQLRSMLLKMRCDDGYVAWLNGVEIARRNAPTNPVWNSTATATSLGSDLETIDVSDRLDLLVAGSVNVLAIQGLNISATDDDFLVMPELVAATGMTTKEEYYTTPTPGASNVTSTLGLVPEVVFSKARGYFNAPFSLTLSTAMTEAQIRYTTDGTAPTATTGTIYTAPIPVSTTTTVRACAYRAGYTSLRPETQTYLYLQDIIQQPATIAGWPNPMISTGGVATQMHDYEMDPTLTSDPAFREELIEGFSDIPTVSVVVKKTDMWNAAGEGGFYRSTDLERAASVEYIDPEHPNDNTQADCGIQGHSHDRMKRSLRLSFKAAYGDTKFDSAMFTGVPWGGDRGNRAVDNIVLRGGNNHSFARSWNPTTSTYGEDEWYRATQIAMGRPGTPGRFVHLFINGIYWGMYNAVQRPDADFAASEFGGDKAEWFSVNHGGVHGGDSTRWDYLLTTLVTKNMANAANYAELGEYVDLPAFVDYLLCSFYSGMDDWPANNWWGANRNTPAGPFEFFGWDGETAWGAGNGANLTAWVHPTFRSLNPVSSDAPAVKIWHAARANPNFIALVGDRLQKHISAGGALSTTEAVSRWNRINGYIQDAIYGESARWGDTLQEPPSRPTVEWQNEVNRVRNVMQTGTSAGTGTTENSAILKNAMRAQGFYPSIDAPTFSQEGGEVAQGYQLGMVNPNAGGLIYYTLDGTDPRQSNGNNGVAPSAIIYSGPAEIGYSLTVKARVKQGSVWSALNERSFVSESPAPLRVTEIMYHPAPPNADELAEGFSDGDQFEFLEFKNIGTQGIDLTGAKFSSGLTFTFGEKVLAPGGTVLLVGNAAAFVARYGTGIAIDGVYEGNLDNGGERLRLKSAAGETLFDVTYDDAWHPGTDGVGHSLVAVDPTAPPSAFESAAGWRPSSYVNGSPGETDPPPPPVDPPHLTLESWRLSVFSSEQLENEAISGAEADADGDGLANVMEYVIGTDPLVPKSARAGYAEGAVTRGAPDLIRTAEGWRLVFCRRKTPIELEGLTVTPQSGHQLNDWAALVAGPVVLGSDADVEVLAVDVPLDSSPAAFYRLAVTVNAP</sequence>
<dbReference type="SUPFAM" id="SSF74853">
    <property type="entry name" value="Lamin A/C globular tail domain"/>
    <property type="match status" value="1"/>
</dbReference>
<protein>
    <submittedName>
        <fullName evidence="3">Lamin tail domain-containing protein</fullName>
    </submittedName>
</protein>
<dbReference type="PROSITE" id="PS51841">
    <property type="entry name" value="LTD"/>
    <property type="match status" value="2"/>
</dbReference>
<dbReference type="Pfam" id="PF08757">
    <property type="entry name" value="CotH"/>
    <property type="match status" value="1"/>
</dbReference>
<reference evidence="3 4" key="1">
    <citation type="submission" date="2024-04" db="EMBL/GenBank/DDBJ databases">
        <title>Luteolibacter sp. isolated from soil.</title>
        <authorList>
            <person name="An J."/>
        </authorList>
    </citation>
    <scope>NUCLEOTIDE SEQUENCE [LARGE SCALE GENOMIC DNA]</scope>
    <source>
        <strain evidence="3 4">Y139</strain>
    </source>
</reference>
<evidence type="ECO:0000313" key="4">
    <source>
        <dbReference type="Proteomes" id="UP001371305"/>
    </source>
</evidence>
<dbReference type="Gene3D" id="2.60.40.1260">
    <property type="entry name" value="Lamin Tail domain"/>
    <property type="match status" value="1"/>
</dbReference>
<dbReference type="Proteomes" id="UP001371305">
    <property type="component" value="Unassembled WGS sequence"/>
</dbReference>
<dbReference type="Pfam" id="PF13290">
    <property type="entry name" value="CHB_HEX_C_1"/>
    <property type="match status" value="2"/>
</dbReference>
<proteinExistence type="predicted"/>
<dbReference type="Gene3D" id="2.60.120.260">
    <property type="entry name" value="Galactose-binding domain-like"/>
    <property type="match status" value="1"/>
</dbReference>
<dbReference type="EMBL" id="JBBUKT010000001">
    <property type="protein sequence ID" value="MEK7949371.1"/>
    <property type="molecule type" value="Genomic_DNA"/>
</dbReference>
<name>A0ABU9ANY3_9BACT</name>
<evidence type="ECO:0000259" key="2">
    <source>
        <dbReference type="PROSITE" id="PS51841"/>
    </source>
</evidence>
<accession>A0ABU9ANY3</accession>
<comment type="caution">
    <text evidence="3">The sequence shown here is derived from an EMBL/GenBank/DDBJ whole genome shotgun (WGS) entry which is preliminary data.</text>
</comment>
<feature type="compositionally biased region" description="Pro residues" evidence="1">
    <location>
        <begin position="1354"/>
        <end position="1363"/>
    </location>
</feature>
<feature type="region of interest" description="Disordered" evidence="1">
    <location>
        <begin position="1334"/>
        <end position="1366"/>
    </location>
</feature>
<feature type="domain" description="LTD" evidence="2">
    <location>
        <begin position="1181"/>
        <end position="1333"/>
    </location>
</feature>
<keyword evidence="4" id="KW-1185">Reference proteome</keyword>
<dbReference type="InterPro" id="IPR001322">
    <property type="entry name" value="Lamin_tail_dom"/>
</dbReference>
<evidence type="ECO:0000313" key="3">
    <source>
        <dbReference type="EMBL" id="MEK7949371.1"/>
    </source>
</evidence>
<dbReference type="InterPro" id="IPR059177">
    <property type="entry name" value="GH29D-like_dom"/>
</dbReference>
<dbReference type="InterPro" id="IPR036415">
    <property type="entry name" value="Lamin_tail_dom_sf"/>
</dbReference>
<dbReference type="RefSeq" id="WP_341402788.1">
    <property type="nucleotide sequence ID" value="NZ_JBBUKT010000001.1"/>
</dbReference>
<feature type="domain" description="LTD" evidence="2">
    <location>
        <begin position="1"/>
        <end position="129"/>
    </location>
</feature>
<organism evidence="3 4">
    <name type="scientific">Luteolibacter soli</name>
    <dbReference type="NCBI Taxonomy" id="3135280"/>
    <lineage>
        <taxon>Bacteria</taxon>
        <taxon>Pseudomonadati</taxon>
        <taxon>Verrucomicrobiota</taxon>
        <taxon>Verrucomicrobiia</taxon>
        <taxon>Verrucomicrobiales</taxon>
        <taxon>Verrucomicrobiaceae</taxon>
        <taxon>Luteolibacter</taxon>
    </lineage>
</organism>
<gene>
    <name evidence="3" type="ORF">WKV53_02625</name>
</gene>
<dbReference type="Pfam" id="PF00932">
    <property type="entry name" value="LTD"/>
    <property type="match status" value="2"/>
</dbReference>
<evidence type="ECO:0000256" key="1">
    <source>
        <dbReference type="SAM" id="MobiDB-lite"/>
    </source>
</evidence>